<dbReference type="EMBL" id="JAIEZQ010000001">
    <property type="protein sequence ID" value="MBY9074295.1"/>
    <property type="molecule type" value="Genomic_DNA"/>
</dbReference>
<comment type="caution">
    <text evidence="2">The sequence shown here is derived from an EMBL/GenBank/DDBJ whole genome shotgun (WGS) entry which is preliminary data.</text>
</comment>
<organism evidence="2 3">
    <name type="scientific">Nocardioides jiangsuensis</name>
    <dbReference type="NCBI Taxonomy" id="2866161"/>
    <lineage>
        <taxon>Bacteria</taxon>
        <taxon>Bacillati</taxon>
        <taxon>Actinomycetota</taxon>
        <taxon>Actinomycetes</taxon>
        <taxon>Propionibacteriales</taxon>
        <taxon>Nocardioidaceae</taxon>
        <taxon>Nocardioides</taxon>
    </lineage>
</organism>
<dbReference type="Proteomes" id="UP000754710">
    <property type="component" value="Unassembled WGS sequence"/>
</dbReference>
<feature type="compositionally biased region" description="Basic and acidic residues" evidence="1">
    <location>
        <begin position="31"/>
        <end position="59"/>
    </location>
</feature>
<protein>
    <recommendedName>
        <fullName evidence="4">Nucleotide exchange factor GrpE</fullName>
    </recommendedName>
</protein>
<sequence>MTESADEARIERRAEDLLPEEAAAGSEAPEEQARVILEDSDERTEHPEETRHESTQTPD</sequence>
<feature type="region of interest" description="Disordered" evidence="1">
    <location>
        <begin position="1"/>
        <end position="59"/>
    </location>
</feature>
<evidence type="ECO:0000313" key="3">
    <source>
        <dbReference type="Proteomes" id="UP000754710"/>
    </source>
</evidence>
<proteinExistence type="predicted"/>
<gene>
    <name evidence="2" type="ORF">K1X13_05610</name>
</gene>
<dbReference type="RefSeq" id="WP_221023993.1">
    <property type="nucleotide sequence ID" value="NZ_JAIEZQ010000001.1"/>
</dbReference>
<keyword evidence="3" id="KW-1185">Reference proteome</keyword>
<accession>A0ABS7RGX8</accession>
<evidence type="ECO:0008006" key="4">
    <source>
        <dbReference type="Google" id="ProtNLM"/>
    </source>
</evidence>
<name>A0ABS7RGX8_9ACTN</name>
<evidence type="ECO:0000313" key="2">
    <source>
        <dbReference type="EMBL" id="MBY9074295.1"/>
    </source>
</evidence>
<reference evidence="2 3" key="1">
    <citation type="submission" date="2021-08" db="EMBL/GenBank/DDBJ databases">
        <title>Nocardioides bacterium WL0053 sp. nov., isolated from the sediment.</title>
        <authorList>
            <person name="Wang L."/>
            <person name="Zhang D."/>
            <person name="Zhang A."/>
        </authorList>
    </citation>
    <scope>NUCLEOTIDE SEQUENCE [LARGE SCALE GENOMIC DNA]</scope>
    <source>
        <strain evidence="2 3">WL0053</strain>
    </source>
</reference>
<feature type="compositionally biased region" description="Basic and acidic residues" evidence="1">
    <location>
        <begin position="1"/>
        <end position="16"/>
    </location>
</feature>
<evidence type="ECO:0000256" key="1">
    <source>
        <dbReference type="SAM" id="MobiDB-lite"/>
    </source>
</evidence>